<dbReference type="NCBIfam" id="TIGR00726">
    <property type="entry name" value="peptidoglycan editing factor PgeF"/>
    <property type="match status" value="1"/>
</dbReference>
<dbReference type="InterPro" id="IPR038371">
    <property type="entry name" value="Cu_polyphenol_OxRdtase_sf"/>
</dbReference>
<dbReference type="eggNOG" id="COG1496">
    <property type="taxonomic scope" value="Bacteria"/>
</dbReference>
<protein>
    <recommendedName>
        <fullName evidence="10">Purine nucleoside phosphorylase</fullName>
    </recommendedName>
</protein>
<dbReference type="STRING" id="314344.AL013_04250"/>
<comment type="catalytic activity">
    <reaction evidence="9">
        <text>S-methyl-5'-thioadenosine + phosphate = 5-(methylsulfanyl)-alpha-D-ribose 1-phosphate + adenine</text>
        <dbReference type="Rhea" id="RHEA:11852"/>
        <dbReference type="ChEBI" id="CHEBI:16708"/>
        <dbReference type="ChEBI" id="CHEBI:17509"/>
        <dbReference type="ChEBI" id="CHEBI:43474"/>
        <dbReference type="ChEBI" id="CHEBI:58533"/>
        <dbReference type="EC" id="2.4.2.28"/>
    </reaction>
    <physiologicalReaction direction="left-to-right" evidence="9">
        <dbReference type="Rhea" id="RHEA:11853"/>
    </physiologicalReaction>
</comment>
<dbReference type="PANTHER" id="PTHR30616:SF2">
    <property type="entry name" value="PURINE NUCLEOSIDE PHOSPHORYLASE LACC1"/>
    <property type="match status" value="1"/>
</dbReference>
<organism evidence="11 12">
    <name type="scientific">Mariprofundus ferrooxydans PV-1</name>
    <dbReference type="NCBI Taxonomy" id="314345"/>
    <lineage>
        <taxon>Bacteria</taxon>
        <taxon>Pseudomonadati</taxon>
        <taxon>Pseudomonadota</taxon>
        <taxon>Candidatius Mariprofundia</taxon>
        <taxon>Mariprofundales</taxon>
        <taxon>Mariprofundaceae</taxon>
        <taxon>Mariprofundus</taxon>
    </lineage>
</organism>
<evidence type="ECO:0000313" key="11">
    <source>
        <dbReference type="EMBL" id="EAU55980.1"/>
    </source>
</evidence>
<dbReference type="GO" id="GO:0005507">
    <property type="term" value="F:copper ion binding"/>
    <property type="evidence" value="ECO:0007669"/>
    <property type="project" value="TreeGrafter"/>
</dbReference>
<dbReference type="Pfam" id="PF02578">
    <property type="entry name" value="Cu-oxidase_4"/>
    <property type="match status" value="1"/>
</dbReference>
<accession>Q0F3G1</accession>
<dbReference type="InParanoid" id="Q0F3G1"/>
<comment type="similarity">
    <text evidence="2 10">Belongs to the purine nucleoside phosphorylase YfiH/LACC1 family.</text>
</comment>
<keyword evidence="3" id="KW-0808">Transferase</keyword>
<evidence type="ECO:0000256" key="10">
    <source>
        <dbReference type="RuleBase" id="RU361274"/>
    </source>
</evidence>
<comment type="catalytic activity">
    <reaction evidence="7">
        <text>adenosine + H2O + H(+) = inosine + NH4(+)</text>
        <dbReference type="Rhea" id="RHEA:24408"/>
        <dbReference type="ChEBI" id="CHEBI:15377"/>
        <dbReference type="ChEBI" id="CHEBI:15378"/>
        <dbReference type="ChEBI" id="CHEBI:16335"/>
        <dbReference type="ChEBI" id="CHEBI:17596"/>
        <dbReference type="ChEBI" id="CHEBI:28938"/>
        <dbReference type="EC" id="3.5.4.4"/>
    </reaction>
    <physiologicalReaction direction="left-to-right" evidence="7">
        <dbReference type="Rhea" id="RHEA:24409"/>
    </physiologicalReaction>
</comment>
<evidence type="ECO:0000256" key="6">
    <source>
        <dbReference type="ARBA" id="ARBA00022833"/>
    </source>
</evidence>
<proteinExistence type="inferred from homology"/>
<dbReference type="HOGENOM" id="CLU_065784_0_0_0"/>
<dbReference type="CDD" id="cd16833">
    <property type="entry name" value="YfiH"/>
    <property type="match status" value="1"/>
</dbReference>
<keyword evidence="5" id="KW-0378">Hydrolase</keyword>
<name>Q0F3G1_9PROT</name>
<dbReference type="OrthoDB" id="4279at2"/>
<keyword evidence="4" id="KW-0479">Metal-binding</keyword>
<evidence type="ECO:0000313" key="12">
    <source>
        <dbReference type="Proteomes" id="UP000005297"/>
    </source>
</evidence>
<comment type="catalytic activity">
    <reaction evidence="1">
        <text>inosine + phosphate = alpha-D-ribose 1-phosphate + hypoxanthine</text>
        <dbReference type="Rhea" id="RHEA:27646"/>
        <dbReference type="ChEBI" id="CHEBI:17368"/>
        <dbReference type="ChEBI" id="CHEBI:17596"/>
        <dbReference type="ChEBI" id="CHEBI:43474"/>
        <dbReference type="ChEBI" id="CHEBI:57720"/>
        <dbReference type="EC" id="2.4.2.1"/>
    </reaction>
    <physiologicalReaction direction="left-to-right" evidence="1">
        <dbReference type="Rhea" id="RHEA:27647"/>
    </physiologicalReaction>
</comment>
<evidence type="ECO:0000256" key="7">
    <source>
        <dbReference type="ARBA" id="ARBA00047989"/>
    </source>
</evidence>
<dbReference type="Gene3D" id="3.60.140.10">
    <property type="entry name" value="CNF1/YfiH-like putative cysteine hydrolases"/>
    <property type="match status" value="1"/>
</dbReference>
<dbReference type="GO" id="GO:0017061">
    <property type="term" value="F:S-methyl-5-thioadenosine phosphorylase activity"/>
    <property type="evidence" value="ECO:0007669"/>
    <property type="project" value="UniProtKB-EC"/>
</dbReference>
<evidence type="ECO:0000256" key="9">
    <source>
        <dbReference type="ARBA" id="ARBA00049893"/>
    </source>
</evidence>
<dbReference type="AlphaFoldDB" id="Q0F3G1"/>
<evidence type="ECO:0000256" key="3">
    <source>
        <dbReference type="ARBA" id="ARBA00022679"/>
    </source>
</evidence>
<evidence type="ECO:0000256" key="5">
    <source>
        <dbReference type="ARBA" id="ARBA00022801"/>
    </source>
</evidence>
<reference evidence="11 12" key="1">
    <citation type="submission" date="2006-09" db="EMBL/GenBank/DDBJ databases">
        <authorList>
            <person name="Emerson D."/>
            <person name="Ferriera S."/>
            <person name="Johnson J."/>
            <person name="Kravitz S."/>
            <person name="Halpern A."/>
            <person name="Remington K."/>
            <person name="Beeson K."/>
            <person name="Tran B."/>
            <person name="Rogers Y.-H."/>
            <person name="Friedman R."/>
            <person name="Venter J.C."/>
        </authorList>
    </citation>
    <scope>NUCLEOTIDE SEQUENCE [LARGE SCALE GENOMIC DNA]</scope>
    <source>
        <strain evidence="11 12">PV-1</strain>
    </source>
</reference>
<dbReference type="Proteomes" id="UP000005297">
    <property type="component" value="Unassembled WGS sequence"/>
</dbReference>
<sequence length="253" mass="26781">MADCDILVSQLLAAHGIDGYFTTRRGGVSPPPYDSLNFGADADDTPEHIAINIERLLTCTGLSNPPHQSRQIHQCGHLWCSGRGGMHDTNADILLSRSREAAVAVRTADCLPVLLADPISGIIAAVHAGWRGTAAGVVTAAIDEMISNGANSEHIIASLGPCIGPCCFEIGEEAAIALGNSTAGADHLIQTDPLHADLAGINQLQLINRGIDATHIERHNLCTLCNPERFFSYRRDGRRSGRQLAVVAIPSAT</sequence>
<evidence type="ECO:0000256" key="4">
    <source>
        <dbReference type="ARBA" id="ARBA00022723"/>
    </source>
</evidence>
<dbReference type="GO" id="GO:0016787">
    <property type="term" value="F:hydrolase activity"/>
    <property type="evidence" value="ECO:0007669"/>
    <property type="project" value="UniProtKB-KW"/>
</dbReference>
<evidence type="ECO:0000256" key="2">
    <source>
        <dbReference type="ARBA" id="ARBA00007353"/>
    </source>
</evidence>
<dbReference type="InterPro" id="IPR003730">
    <property type="entry name" value="Cu_polyphenol_OxRdtase"/>
</dbReference>
<dbReference type="InterPro" id="IPR011324">
    <property type="entry name" value="Cytotoxic_necrot_fac-like_cat"/>
</dbReference>
<dbReference type="PANTHER" id="PTHR30616">
    <property type="entry name" value="UNCHARACTERIZED PROTEIN YFIH"/>
    <property type="match status" value="1"/>
</dbReference>
<evidence type="ECO:0000256" key="1">
    <source>
        <dbReference type="ARBA" id="ARBA00000553"/>
    </source>
</evidence>
<dbReference type="FunCoup" id="Q0F3G1">
    <property type="interactions" value="407"/>
</dbReference>
<comment type="caution">
    <text evidence="11">The sequence shown here is derived from an EMBL/GenBank/DDBJ whole genome shotgun (WGS) entry which is preliminary data.</text>
</comment>
<dbReference type="SUPFAM" id="SSF64438">
    <property type="entry name" value="CNF1/YfiH-like putative cysteine hydrolases"/>
    <property type="match status" value="1"/>
</dbReference>
<evidence type="ECO:0000256" key="8">
    <source>
        <dbReference type="ARBA" id="ARBA00048968"/>
    </source>
</evidence>
<gene>
    <name evidence="11" type="ORF">SPV1_04148</name>
</gene>
<keyword evidence="12" id="KW-1185">Reference proteome</keyword>
<keyword evidence="6" id="KW-0862">Zinc</keyword>
<comment type="catalytic activity">
    <reaction evidence="8">
        <text>adenosine + phosphate = alpha-D-ribose 1-phosphate + adenine</text>
        <dbReference type="Rhea" id="RHEA:27642"/>
        <dbReference type="ChEBI" id="CHEBI:16335"/>
        <dbReference type="ChEBI" id="CHEBI:16708"/>
        <dbReference type="ChEBI" id="CHEBI:43474"/>
        <dbReference type="ChEBI" id="CHEBI:57720"/>
        <dbReference type="EC" id="2.4.2.1"/>
    </reaction>
    <physiologicalReaction direction="left-to-right" evidence="8">
        <dbReference type="Rhea" id="RHEA:27643"/>
    </physiologicalReaction>
</comment>
<dbReference type="EMBL" id="AATS01000001">
    <property type="protein sequence ID" value="EAU55980.1"/>
    <property type="molecule type" value="Genomic_DNA"/>
</dbReference>
<dbReference type="RefSeq" id="WP_009851126.1">
    <property type="nucleotide sequence ID" value="NZ_DS022295.1"/>
</dbReference>